<keyword evidence="5 14" id="KW-0378">Hydrolase</keyword>
<evidence type="ECO:0000256" key="4">
    <source>
        <dbReference type="ARBA" id="ARBA00022771"/>
    </source>
</evidence>
<dbReference type="InterPro" id="IPR038718">
    <property type="entry name" value="SNF2-like_sf"/>
</dbReference>
<feature type="compositionally biased region" description="Basic residues" evidence="10">
    <location>
        <begin position="623"/>
        <end position="649"/>
    </location>
</feature>
<dbReference type="GO" id="GO:0008094">
    <property type="term" value="F:ATP-dependent activity, acting on DNA"/>
    <property type="evidence" value="ECO:0007669"/>
    <property type="project" value="TreeGrafter"/>
</dbReference>
<dbReference type="InterPro" id="IPR018957">
    <property type="entry name" value="Znf_C3HC4_RING-type"/>
</dbReference>
<evidence type="ECO:0000313" key="14">
    <source>
        <dbReference type="EMBL" id="KAK4152647.1"/>
    </source>
</evidence>
<evidence type="ECO:0000256" key="9">
    <source>
        <dbReference type="PROSITE-ProRule" id="PRU00175"/>
    </source>
</evidence>
<evidence type="ECO:0000256" key="2">
    <source>
        <dbReference type="ARBA" id="ARBA00022723"/>
    </source>
</evidence>
<accession>A0AAN6ZVP6</accession>
<dbReference type="PROSITE" id="PS51192">
    <property type="entry name" value="HELICASE_ATP_BIND_1"/>
    <property type="match status" value="1"/>
</dbReference>
<feature type="compositionally biased region" description="Basic and acidic residues" evidence="10">
    <location>
        <begin position="61"/>
        <end position="71"/>
    </location>
</feature>
<organism evidence="14 15">
    <name type="scientific">Chaetomidium leptoderma</name>
    <dbReference type="NCBI Taxonomy" id="669021"/>
    <lineage>
        <taxon>Eukaryota</taxon>
        <taxon>Fungi</taxon>
        <taxon>Dikarya</taxon>
        <taxon>Ascomycota</taxon>
        <taxon>Pezizomycotina</taxon>
        <taxon>Sordariomycetes</taxon>
        <taxon>Sordariomycetidae</taxon>
        <taxon>Sordariales</taxon>
        <taxon>Chaetomiaceae</taxon>
        <taxon>Chaetomidium</taxon>
    </lineage>
</organism>
<feature type="domain" description="Helicase ATP-binding" evidence="12">
    <location>
        <begin position="216"/>
        <end position="408"/>
    </location>
</feature>
<feature type="domain" description="Helicase C-terminal" evidence="13">
    <location>
        <begin position="686"/>
        <end position="845"/>
    </location>
</feature>
<evidence type="ECO:0000256" key="7">
    <source>
        <dbReference type="ARBA" id="ARBA00022833"/>
    </source>
</evidence>
<evidence type="ECO:0000256" key="10">
    <source>
        <dbReference type="SAM" id="MobiDB-lite"/>
    </source>
</evidence>
<feature type="compositionally biased region" description="Acidic residues" evidence="10">
    <location>
        <begin position="926"/>
        <end position="938"/>
    </location>
</feature>
<dbReference type="GO" id="GO:0005634">
    <property type="term" value="C:nucleus"/>
    <property type="evidence" value="ECO:0007669"/>
    <property type="project" value="TreeGrafter"/>
</dbReference>
<dbReference type="SUPFAM" id="SSF52540">
    <property type="entry name" value="P-loop containing nucleoside triphosphate hydrolases"/>
    <property type="match status" value="2"/>
</dbReference>
<feature type="region of interest" description="Disordered" evidence="10">
    <location>
        <begin position="87"/>
        <end position="123"/>
    </location>
</feature>
<feature type="region of interest" description="Disordered" evidence="10">
    <location>
        <begin position="596"/>
        <end position="655"/>
    </location>
</feature>
<dbReference type="InterPro" id="IPR049730">
    <property type="entry name" value="SNF2/RAD54-like_C"/>
</dbReference>
<proteinExistence type="inferred from homology"/>
<gene>
    <name evidence="14" type="ORF">C8A00DRAFT_16059</name>
</gene>
<protein>
    <submittedName>
        <fullName evidence="14">P-loop containing nucleoside triphosphate hydrolase protein</fullName>
    </submittedName>
</protein>
<evidence type="ECO:0000313" key="15">
    <source>
        <dbReference type="Proteomes" id="UP001302745"/>
    </source>
</evidence>
<dbReference type="InterPro" id="IPR013083">
    <property type="entry name" value="Znf_RING/FYVE/PHD"/>
</dbReference>
<feature type="compositionally biased region" description="Pro residues" evidence="10">
    <location>
        <begin position="42"/>
        <end position="51"/>
    </location>
</feature>
<evidence type="ECO:0000259" key="11">
    <source>
        <dbReference type="PROSITE" id="PS50089"/>
    </source>
</evidence>
<feature type="compositionally biased region" description="Acidic residues" evidence="10">
    <location>
        <begin position="867"/>
        <end position="904"/>
    </location>
</feature>
<dbReference type="CDD" id="cd18793">
    <property type="entry name" value="SF2_C_SNF"/>
    <property type="match status" value="1"/>
</dbReference>
<dbReference type="Gene3D" id="3.40.50.10810">
    <property type="entry name" value="Tandem AAA-ATPase domain"/>
    <property type="match status" value="1"/>
</dbReference>
<keyword evidence="4 9" id="KW-0863">Zinc-finger</keyword>
<feature type="compositionally biased region" description="Polar residues" evidence="10">
    <location>
        <begin position="1"/>
        <end position="24"/>
    </location>
</feature>
<feature type="region of interest" description="Disordered" evidence="10">
    <location>
        <begin position="1"/>
        <end position="71"/>
    </location>
</feature>
<dbReference type="Gene3D" id="3.30.40.10">
    <property type="entry name" value="Zinc/RING finger domain, C3HC4 (zinc finger)"/>
    <property type="match status" value="1"/>
</dbReference>
<keyword evidence="3" id="KW-0547">Nucleotide-binding</keyword>
<keyword evidence="15" id="KW-1185">Reference proteome</keyword>
<keyword evidence="8" id="KW-0067">ATP-binding</keyword>
<feature type="region of interest" description="Disordered" evidence="10">
    <location>
        <begin position="864"/>
        <end position="938"/>
    </location>
</feature>
<dbReference type="InterPro" id="IPR050628">
    <property type="entry name" value="SNF2_RAD54_helicase_TF"/>
</dbReference>
<feature type="domain" description="RING-type" evidence="11">
    <location>
        <begin position="526"/>
        <end position="565"/>
    </location>
</feature>
<dbReference type="PROSITE" id="PS50089">
    <property type="entry name" value="ZF_RING_2"/>
    <property type="match status" value="1"/>
</dbReference>
<name>A0AAN6ZVP6_9PEZI</name>
<dbReference type="InterPro" id="IPR001650">
    <property type="entry name" value="Helicase_C-like"/>
</dbReference>
<dbReference type="InterPro" id="IPR000330">
    <property type="entry name" value="SNF2_N"/>
</dbReference>
<dbReference type="GO" id="GO:0005524">
    <property type="term" value="F:ATP binding"/>
    <property type="evidence" value="ECO:0007669"/>
    <property type="project" value="UniProtKB-KW"/>
</dbReference>
<keyword evidence="6" id="KW-0347">Helicase</keyword>
<dbReference type="Pfam" id="PF00176">
    <property type="entry name" value="SNF2-rel_dom"/>
    <property type="match status" value="1"/>
</dbReference>
<dbReference type="CDD" id="cd18008">
    <property type="entry name" value="DEXDc_SHPRH-like"/>
    <property type="match status" value="1"/>
</dbReference>
<dbReference type="Pfam" id="PF00271">
    <property type="entry name" value="Helicase_C"/>
    <property type="match status" value="1"/>
</dbReference>
<feature type="compositionally biased region" description="Basic residues" evidence="10">
    <location>
        <begin position="600"/>
        <end position="609"/>
    </location>
</feature>
<evidence type="ECO:0000256" key="8">
    <source>
        <dbReference type="ARBA" id="ARBA00022840"/>
    </source>
</evidence>
<dbReference type="PANTHER" id="PTHR45626:SF17">
    <property type="entry name" value="HELICASE-LIKE TRANSCRIPTION FACTOR"/>
    <property type="match status" value="1"/>
</dbReference>
<dbReference type="InterPro" id="IPR017907">
    <property type="entry name" value="Znf_RING_CS"/>
</dbReference>
<keyword evidence="2" id="KW-0479">Metal-binding</keyword>
<dbReference type="SUPFAM" id="SSF57850">
    <property type="entry name" value="RING/U-box"/>
    <property type="match status" value="1"/>
</dbReference>
<dbReference type="SMART" id="SM00487">
    <property type="entry name" value="DEXDc"/>
    <property type="match status" value="1"/>
</dbReference>
<dbReference type="GO" id="GO:0008270">
    <property type="term" value="F:zinc ion binding"/>
    <property type="evidence" value="ECO:0007669"/>
    <property type="project" value="UniProtKB-KW"/>
</dbReference>
<dbReference type="SMART" id="SM00490">
    <property type="entry name" value="HELICc"/>
    <property type="match status" value="1"/>
</dbReference>
<dbReference type="GO" id="GO:0004386">
    <property type="term" value="F:helicase activity"/>
    <property type="evidence" value="ECO:0007669"/>
    <property type="project" value="UniProtKB-KW"/>
</dbReference>
<dbReference type="Gene3D" id="3.40.50.300">
    <property type="entry name" value="P-loop containing nucleotide triphosphate hydrolases"/>
    <property type="match status" value="1"/>
</dbReference>
<evidence type="ECO:0000259" key="12">
    <source>
        <dbReference type="PROSITE" id="PS51192"/>
    </source>
</evidence>
<dbReference type="InterPro" id="IPR001841">
    <property type="entry name" value="Znf_RING"/>
</dbReference>
<dbReference type="Proteomes" id="UP001302745">
    <property type="component" value="Unassembled WGS sequence"/>
</dbReference>
<dbReference type="Pfam" id="PF00097">
    <property type="entry name" value="zf-C3HC4"/>
    <property type="match status" value="1"/>
</dbReference>
<dbReference type="AlphaFoldDB" id="A0AAN6ZVP6"/>
<reference evidence="14" key="2">
    <citation type="submission" date="2023-05" db="EMBL/GenBank/DDBJ databases">
        <authorList>
            <consortium name="Lawrence Berkeley National Laboratory"/>
            <person name="Steindorff A."/>
            <person name="Hensen N."/>
            <person name="Bonometti L."/>
            <person name="Westerberg I."/>
            <person name="Brannstrom I.O."/>
            <person name="Guillou S."/>
            <person name="Cros-Aarteil S."/>
            <person name="Calhoun S."/>
            <person name="Haridas S."/>
            <person name="Kuo A."/>
            <person name="Mondo S."/>
            <person name="Pangilinan J."/>
            <person name="Riley R."/>
            <person name="Labutti K."/>
            <person name="Andreopoulos B."/>
            <person name="Lipzen A."/>
            <person name="Chen C."/>
            <person name="Yanf M."/>
            <person name="Daum C."/>
            <person name="Ng V."/>
            <person name="Clum A."/>
            <person name="Ohm R."/>
            <person name="Martin F."/>
            <person name="Silar P."/>
            <person name="Natvig D."/>
            <person name="Lalanne C."/>
            <person name="Gautier V."/>
            <person name="Ament-Velasquez S.L."/>
            <person name="Kruys A."/>
            <person name="Hutchinson M.I."/>
            <person name="Powell A.J."/>
            <person name="Barry K."/>
            <person name="Miller A.N."/>
            <person name="Grigoriev I.V."/>
            <person name="Debuchy R."/>
            <person name="Gladieux P."/>
            <person name="Thoren M.H."/>
            <person name="Johannesson H."/>
        </authorList>
    </citation>
    <scope>NUCLEOTIDE SEQUENCE</scope>
    <source>
        <strain evidence="14">CBS 538.74</strain>
    </source>
</reference>
<keyword evidence="7" id="KW-0862">Zinc</keyword>
<dbReference type="GO" id="GO:0016787">
    <property type="term" value="F:hydrolase activity"/>
    <property type="evidence" value="ECO:0007669"/>
    <property type="project" value="UniProtKB-KW"/>
</dbReference>
<evidence type="ECO:0000256" key="1">
    <source>
        <dbReference type="ARBA" id="ARBA00007025"/>
    </source>
</evidence>
<evidence type="ECO:0000256" key="5">
    <source>
        <dbReference type="ARBA" id="ARBA00022801"/>
    </source>
</evidence>
<dbReference type="GO" id="GO:0006281">
    <property type="term" value="P:DNA repair"/>
    <property type="evidence" value="ECO:0007669"/>
    <property type="project" value="TreeGrafter"/>
</dbReference>
<dbReference type="PROSITE" id="PS00518">
    <property type="entry name" value="ZF_RING_1"/>
    <property type="match status" value="1"/>
</dbReference>
<dbReference type="InterPro" id="IPR027417">
    <property type="entry name" value="P-loop_NTPase"/>
</dbReference>
<evidence type="ECO:0000259" key="13">
    <source>
        <dbReference type="PROSITE" id="PS51194"/>
    </source>
</evidence>
<reference evidence="14" key="1">
    <citation type="journal article" date="2023" name="Mol. Phylogenet. Evol.">
        <title>Genome-scale phylogeny and comparative genomics of the fungal order Sordariales.</title>
        <authorList>
            <person name="Hensen N."/>
            <person name="Bonometti L."/>
            <person name="Westerberg I."/>
            <person name="Brannstrom I.O."/>
            <person name="Guillou S."/>
            <person name="Cros-Aarteil S."/>
            <person name="Calhoun S."/>
            <person name="Haridas S."/>
            <person name="Kuo A."/>
            <person name="Mondo S."/>
            <person name="Pangilinan J."/>
            <person name="Riley R."/>
            <person name="LaButti K."/>
            <person name="Andreopoulos B."/>
            <person name="Lipzen A."/>
            <person name="Chen C."/>
            <person name="Yan M."/>
            <person name="Daum C."/>
            <person name="Ng V."/>
            <person name="Clum A."/>
            <person name="Steindorff A."/>
            <person name="Ohm R.A."/>
            <person name="Martin F."/>
            <person name="Silar P."/>
            <person name="Natvig D.O."/>
            <person name="Lalanne C."/>
            <person name="Gautier V."/>
            <person name="Ament-Velasquez S.L."/>
            <person name="Kruys A."/>
            <person name="Hutchinson M.I."/>
            <person name="Powell A.J."/>
            <person name="Barry K."/>
            <person name="Miller A.N."/>
            <person name="Grigoriev I.V."/>
            <person name="Debuchy R."/>
            <person name="Gladieux P."/>
            <person name="Hiltunen Thoren M."/>
            <person name="Johannesson H."/>
        </authorList>
    </citation>
    <scope>NUCLEOTIDE SEQUENCE</scope>
    <source>
        <strain evidence="14">CBS 538.74</strain>
    </source>
</reference>
<evidence type="ECO:0000256" key="3">
    <source>
        <dbReference type="ARBA" id="ARBA00022741"/>
    </source>
</evidence>
<dbReference type="EMBL" id="MU856966">
    <property type="protein sequence ID" value="KAK4152647.1"/>
    <property type="molecule type" value="Genomic_DNA"/>
</dbReference>
<comment type="similarity">
    <text evidence="1">Belongs to the SNF2/RAD54 helicase family.</text>
</comment>
<sequence length="938" mass="104213">MASQAETPSGSPTTAVLENGSTPATDLYAGTATPYPSQAPSSIPPALPPTTLPRLTPTGPDAKERSAGATKDAKGYWKLKYAGLEQQKQLGRKRRNGGGYEDHDRTKRRQAVGSSLPASNVDGDGPIAASVALGNISVQGSNPEDLGNDEQMQLLGADVDLHDPKARQDLHQLHNAALSFGDGKCKFVNGKWKLEGFGTSLFHHQVIGVSWMLGRELHPTGAKGGILADDMGLGKTVQLLACMSQNLPGKKNSKASKTLIVGPKRLLAQWREEIYDHCSNKKMKRVCILGANREVMRQDLDEAQIILTNYTHLQRQLPSQDELEQIEKLRAEGNPKWKTLLRDHAGCLFRTDWYRVVLDEAHAINNRSSQTSRACRLLIRRHSWVLTGTPMTNNTHEFFPYLDFIRTTFSNFGEYQHVMGDIANIPEDRPTELIMVEFSGVEGDMHKELRDKHNTARELNKASQDNKRPLAVPKGVIIRLFNQLRYFTSHPALVDPNYLSKQSPQPDIKQEEPTEVIKTAAFHYFCRACCNALVDPYIAACGHAFCKNCLKKAPKGKQPRICLSCGTVPVEPKPGGDDCYRHTTNHFERLMERFGDRVGTKAKRTKRVRNPGDDEFGLQPRLAQRKRKGRRKANKGAKTKGRGSRKGAKAQKDATVEEIRAHARDFLRECDKKPWDPVPHSAKTSAAMNLVKKWQTEAPGDKIIIFVQWIPMLSFLGRMLFQNGLKFVYLWGEMESNQQEMCINAFKELPEIKVMLISVTCGAHGLNLTAANRAIVYDHWWHEGWERQAFARVHRIGQKKEVHTAKLVAAGSMDEAILTMQATKRESIGAAVGDGPSRPGFRDICDSLHNGGHLDKELLELTRLEDLSDEDRGEDSGSESEGEGEGDSDEDDSDDDDDDDDSDSDATTGSLAGSEEYQPSSHREADDEGGEEASSDDE</sequence>
<dbReference type="PROSITE" id="PS51194">
    <property type="entry name" value="HELICASE_CTER"/>
    <property type="match status" value="1"/>
</dbReference>
<dbReference type="InterPro" id="IPR014001">
    <property type="entry name" value="Helicase_ATP-bd"/>
</dbReference>
<evidence type="ECO:0000256" key="6">
    <source>
        <dbReference type="ARBA" id="ARBA00022806"/>
    </source>
</evidence>
<comment type="caution">
    <text evidence="14">The sequence shown here is derived from an EMBL/GenBank/DDBJ whole genome shotgun (WGS) entry which is preliminary data.</text>
</comment>
<dbReference type="PANTHER" id="PTHR45626">
    <property type="entry name" value="TRANSCRIPTION TERMINATION FACTOR 2-RELATED"/>
    <property type="match status" value="1"/>
</dbReference>